<reference evidence="9" key="1">
    <citation type="submission" date="2016-11" db="UniProtKB">
        <authorList>
            <consortium name="WormBaseParasite"/>
        </authorList>
    </citation>
    <scope>IDENTIFICATION</scope>
</reference>
<evidence type="ECO:0000256" key="5">
    <source>
        <dbReference type="SAM" id="MobiDB-lite"/>
    </source>
</evidence>
<evidence type="ECO:0000313" key="9">
    <source>
        <dbReference type="WBParaSite" id="L893_g32670.t1"/>
    </source>
</evidence>
<comment type="subcellular location">
    <subcellularLocation>
        <location evidence="1">Membrane</location>
    </subcellularLocation>
</comment>
<dbReference type="GO" id="GO:0016020">
    <property type="term" value="C:membrane"/>
    <property type="evidence" value="ECO:0007669"/>
    <property type="project" value="UniProtKB-SubCell"/>
</dbReference>
<evidence type="ECO:0000256" key="2">
    <source>
        <dbReference type="ARBA" id="ARBA00022692"/>
    </source>
</evidence>
<evidence type="ECO:0000259" key="7">
    <source>
        <dbReference type="PROSITE" id="PS50262"/>
    </source>
</evidence>
<feature type="transmembrane region" description="Helical" evidence="6">
    <location>
        <begin position="205"/>
        <end position="231"/>
    </location>
</feature>
<keyword evidence="3 6" id="KW-1133">Transmembrane helix</keyword>
<protein>
    <submittedName>
        <fullName evidence="9">G_PROTEIN_RECEP_F1_2 domain-containing protein</fullName>
    </submittedName>
</protein>
<keyword evidence="2 6" id="KW-0812">Transmembrane</keyword>
<keyword evidence="8" id="KW-1185">Reference proteome</keyword>
<feature type="transmembrane region" description="Helical" evidence="6">
    <location>
        <begin position="290"/>
        <end position="308"/>
    </location>
</feature>
<dbReference type="PANTHER" id="PTHR23017">
    <property type="entry name" value="SERPENTINE RECEPTOR, CLASS X"/>
    <property type="match status" value="1"/>
</dbReference>
<dbReference type="WBParaSite" id="L893_g32670.t1">
    <property type="protein sequence ID" value="L893_g32670.t1"/>
    <property type="gene ID" value="L893_g32670"/>
</dbReference>
<dbReference type="Gene3D" id="1.20.1070.10">
    <property type="entry name" value="Rhodopsin 7-helix transmembrane proteins"/>
    <property type="match status" value="1"/>
</dbReference>
<feature type="transmembrane region" description="Helical" evidence="6">
    <location>
        <begin position="23"/>
        <end position="47"/>
    </location>
</feature>
<dbReference type="CDD" id="cd00637">
    <property type="entry name" value="7tm_classA_rhodopsin-like"/>
    <property type="match status" value="1"/>
</dbReference>
<evidence type="ECO:0000256" key="1">
    <source>
        <dbReference type="ARBA" id="ARBA00004370"/>
    </source>
</evidence>
<evidence type="ECO:0000256" key="6">
    <source>
        <dbReference type="SAM" id="Phobius"/>
    </source>
</evidence>
<keyword evidence="4 6" id="KW-0472">Membrane</keyword>
<dbReference type="InterPro" id="IPR019430">
    <property type="entry name" value="7TM_GPCR_serpentine_rcpt_Srx"/>
</dbReference>
<dbReference type="InterPro" id="IPR017452">
    <property type="entry name" value="GPCR_Rhodpsn_7TM"/>
</dbReference>
<dbReference type="SUPFAM" id="SSF81321">
    <property type="entry name" value="Family A G protein-coupled receptor-like"/>
    <property type="match status" value="1"/>
</dbReference>
<evidence type="ECO:0000313" key="8">
    <source>
        <dbReference type="Proteomes" id="UP000095287"/>
    </source>
</evidence>
<feature type="domain" description="G-protein coupled receptors family 1 profile" evidence="7">
    <location>
        <begin position="127"/>
        <end position="264"/>
    </location>
</feature>
<feature type="compositionally biased region" description="Polar residues" evidence="5">
    <location>
        <begin position="339"/>
        <end position="352"/>
    </location>
</feature>
<evidence type="ECO:0000256" key="3">
    <source>
        <dbReference type="ARBA" id="ARBA00022989"/>
    </source>
</evidence>
<accession>A0A1I8A548</accession>
<dbReference type="PROSITE" id="PS50262">
    <property type="entry name" value="G_PROTEIN_RECEP_F1_2"/>
    <property type="match status" value="1"/>
</dbReference>
<dbReference type="Proteomes" id="UP000095287">
    <property type="component" value="Unplaced"/>
</dbReference>
<name>A0A1I8A548_9BILA</name>
<dbReference type="PANTHER" id="PTHR23017:SF3">
    <property type="entry name" value="G-PROTEIN COUPLED RECEPTORS FAMILY 1 PROFILE DOMAIN-CONTAINING PROTEIN"/>
    <property type="match status" value="1"/>
</dbReference>
<feature type="transmembrane region" description="Helical" evidence="6">
    <location>
        <begin position="152"/>
        <end position="173"/>
    </location>
</feature>
<feature type="region of interest" description="Disordered" evidence="5">
    <location>
        <begin position="321"/>
        <end position="352"/>
    </location>
</feature>
<evidence type="ECO:0000256" key="4">
    <source>
        <dbReference type="ARBA" id="ARBA00023136"/>
    </source>
</evidence>
<sequence length="352" mass="39443">MSEATFVYGSELLGDGALTRHNIIIGASMSVLATLGVIFGSVNLYYIRKVKIFHNAFGWLWASRTVGEIIVEITHATYNGPVTALYVDPTLLLHQGFRQPTQIFPLLGTAQYAIFLVGTVSSCGTHAFLAVNRNIAVFSPLRYGDTFSKKRSYAIIAVTWAIGFVVPPLYFVFPCNLVGYSPQQYSYIFVKCFAGQERDFSYFGTVANCMCLVLCICTTFVDLATLARIVYLRVILKKHKDDMTFERSVRFFKQNIIMVFSLVVVVHQNYRNLPKDQIRSGHKILNLTEIFSFIILHIVNPLALILFNPEIRGRLCGKISEEDESPQNSAPRVGPLPLVTSSIQASTNQEQQ</sequence>
<organism evidence="8 9">
    <name type="scientific">Steinernema glaseri</name>
    <dbReference type="NCBI Taxonomy" id="37863"/>
    <lineage>
        <taxon>Eukaryota</taxon>
        <taxon>Metazoa</taxon>
        <taxon>Ecdysozoa</taxon>
        <taxon>Nematoda</taxon>
        <taxon>Chromadorea</taxon>
        <taxon>Rhabditida</taxon>
        <taxon>Tylenchina</taxon>
        <taxon>Panagrolaimomorpha</taxon>
        <taxon>Strongyloidoidea</taxon>
        <taxon>Steinernematidae</taxon>
        <taxon>Steinernema</taxon>
    </lineage>
</organism>
<proteinExistence type="predicted"/>
<dbReference type="AlphaFoldDB" id="A0A1I8A548"/>
<feature type="transmembrane region" description="Helical" evidence="6">
    <location>
        <begin position="251"/>
        <end position="270"/>
    </location>
</feature>
<dbReference type="Pfam" id="PF10328">
    <property type="entry name" value="7TM_GPCR_Srx"/>
    <property type="match status" value="1"/>
</dbReference>